<evidence type="ECO:0000256" key="4">
    <source>
        <dbReference type="ARBA" id="ARBA00023136"/>
    </source>
</evidence>
<dbReference type="GO" id="GO:0009279">
    <property type="term" value="C:cell outer membrane"/>
    <property type="evidence" value="ECO:0007669"/>
    <property type="project" value="UniProtKB-SubCell"/>
</dbReference>
<dbReference type="PRINTS" id="PR00811">
    <property type="entry name" value="BCTERIALGSPD"/>
</dbReference>
<dbReference type="Proteomes" id="UP000004662">
    <property type="component" value="Chromosome"/>
</dbReference>
<evidence type="ECO:0000256" key="3">
    <source>
        <dbReference type="ARBA" id="ARBA00022729"/>
    </source>
</evidence>
<gene>
    <name evidence="10" type="ORF">DFW101_1060</name>
</gene>
<dbReference type="GO" id="GO:0009306">
    <property type="term" value="P:protein secretion"/>
    <property type="evidence" value="ECO:0007669"/>
    <property type="project" value="InterPro"/>
</dbReference>
<dbReference type="STRING" id="694327.DFW101_1060"/>
<dbReference type="GO" id="GO:0015627">
    <property type="term" value="C:type II protein secretion system complex"/>
    <property type="evidence" value="ECO:0007669"/>
    <property type="project" value="TreeGrafter"/>
</dbReference>
<dbReference type="Gene3D" id="3.30.1370.120">
    <property type="match status" value="2"/>
</dbReference>
<dbReference type="eggNOG" id="COG1450">
    <property type="taxonomic scope" value="Bacteria"/>
</dbReference>
<keyword evidence="2" id="KW-0812">Transmembrane</keyword>
<feature type="domain" description="NolW-like" evidence="8">
    <location>
        <begin position="201"/>
        <end position="267"/>
    </location>
</feature>
<keyword evidence="3" id="KW-0732">Signal</keyword>
<dbReference type="InterPro" id="IPR005644">
    <property type="entry name" value="NolW-like"/>
</dbReference>
<dbReference type="RefSeq" id="WP_009180485.1">
    <property type="nucleotide sequence ID" value="NZ_CM001368.1"/>
</dbReference>
<dbReference type="Pfam" id="PF00263">
    <property type="entry name" value="Secretin"/>
    <property type="match status" value="1"/>
</dbReference>
<dbReference type="PRINTS" id="PR01032">
    <property type="entry name" value="PHAGEIV"/>
</dbReference>
<sequence length="542" mass="59040">MTRRMVLPATLACLPLVLMLISPILVCAAKGNSDQGERIELNFRDTDVLAVLQFYAELLGKTFIPAEDLTGKVTVIASSPVTREEAKRLLFSILDVKGFSVVEMDNAYKVIKKKDAIASAGIKGGGGHGSDQVFTEVFYFKHIPAKNVVEDLRKVLSPEASIFAGTDGNYVVVGDKETNIIKLRGIIAKIDSPSFAQVTISYHLQYLMAAATAKVLGDIFKKDGKDGSASLQILPLKGSNTVVVTALPAAQSQVANILANMDKRTPQVSISAMLVEVILDESSKMGLDWKLRAWSSNKAYNEFAQDTLAKTLETGSQSASANLAKYSDAGTKAAMFFNIFPGGYLSMLVHMISSDTNAKILSSPHLLVADNQEASISLGREIPILKEYRTDTNNDPIKTYSQRTFGLELKMTPTIADNGDVTLKVSQKLSNLDEQDTTNDTYKASERTADTTVVVHDKQTLVIGGLTMQTDEKEDSGTPTARKIPVLGYLFGTKSTSKQKRELLLFITPTVVRDPIQADAMSVEYKEEKPMLIDQSGLEFDL</sequence>
<dbReference type="InterPro" id="IPR050810">
    <property type="entry name" value="Bact_Secretion_Sys_Channel"/>
</dbReference>
<proteinExistence type="inferred from homology"/>
<dbReference type="PANTHER" id="PTHR30332">
    <property type="entry name" value="PROBABLE GENERAL SECRETION PATHWAY PROTEIN D"/>
    <property type="match status" value="1"/>
</dbReference>
<feature type="domain" description="GspD-like N0" evidence="9">
    <location>
        <begin position="41"/>
        <end position="110"/>
    </location>
</feature>
<dbReference type="InterPro" id="IPR038591">
    <property type="entry name" value="NolW-like_sf"/>
</dbReference>
<comment type="similarity">
    <text evidence="5">Belongs to the bacterial secretin family.</text>
</comment>
<dbReference type="OrthoDB" id="9775455at2"/>
<reference evidence="11" key="1">
    <citation type="journal article" date="2015" name="Genome Announc.">
        <title>High-Quality Draft Genome Sequence of Desulfovibrio carbinoliphilus FW-101-2B, an Organic Acid-Oxidizing Sulfate-Reducing Bacterium Isolated from Uranium(VI)-Contaminated Groundwater.</title>
        <authorList>
            <person name="Ramsay B.D."/>
            <person name="Hwang C."/>
            <person name="Woo H.L."/>
            <person name="Carroll S.L."/>
            <person name="Lucas S."/>
            <person name="Han J."/>
            <person name="Lapidus A.L."/>
            <person name="Cheng J.F."/>
            <person name="Goodwin L.A."/>
            <person name="Pitluck S."/>
            <person name="Peters L."/>
            <person name="Chertkov O."/>
            <person name="Held B."/>
            <person name="Detter J.C."/>
            <person name="Han C.S."/>
            <person name="Tapia R."/>
            <person name="Land M.L."/>
            <person name="Hauser L.J."/>
            <person name="Kyrpides N.C."/>
            <person name="Ivanova N.N."/>
            <person name="Mikhailova N."/>
            <person name="Pagani I."/>
            <person name="Woyke T."/>
            <person name="Arkin A.P."/>
            <person name="Dehal P."/>
            <person name="Chivian D."/>
            <person name="Criddle C.S."/>
            <person name="Wu W."/>
            <person name="Chakraborty R."/>
            <person name="Hazen T.C."/>
            <person name="Fields M.W."/>
        </authorList>
    </citation>
    <scope>NUCLEOTIDE SEQUENCE [LARGE SCALE GENOMIC DNA]</scope>
    <source>
        <strain evidence="11">FW-101-2B</strain>
    </source>
</reference>
<dbReference type="EMBL" id="CM001368">
    <property type="protein sequence ID" value="EHJ47071.1"/>
    <property type="molecule type" value="Genomic_DNA"/>
</dbReference>
<dbReference type="HOGENOM" id="CLU_006756_1_1_7"/>
<dbReference type="InterPro" id="IPR049371">
    <property type="entry name" value="GspD-like_N0"/>
</dbReference>
<keyword evidence="4" id="KW-0472">Membrane</keyword>
<evidence type="ECO:0000256" key="1">
    <source>
        <dbReference type="ARBA" id="ARBA00004370"/>
    </source>
</evidence>
<organism evidence="10 11">
    <name type="scientific">Solidesulfovibrio carbinoliphilus subsp. oakridgensis</name>
    <dbReference type="NCBI Taxonomy" id="694327"/>
    <lineage>
        <taxon>Bacteria</taxon>
        <taxon>Pseudomonadati</taxon>
        <taxon>Thermodesulfobacteriota</taxon>
        <taxon>Desulfovibrionia</taxon>
        <taxon>Desulfovibrionales</taxon>
        <taxon>Desulfovibrionaceae</taxon>
        <taxon>Solidesulfovibrio</taxon>
    </lineage>
</organism>
<feature type="domain" description="Type II/III secretion system secretin-like" evidence="7">
    <location>
        <begin position="353"/>
        <end position="513"/>
    </location>
</feature>
<protein>
    <submittedName>
        <fullName evidence="10">Type II and III secretion system protein</fullName>
    </submittedName>
</protein>
<evidence type="ECO:0000313" key="10">
    <source>
        <dbReference type="EMBL" id="EHJ47071.1"/>
    </source>
</evidence>
<keyword evidence="11" id="KW-1185">Reference proteome</keyword>
<comment type="subcellular location">
    <subcellularLocation>
        <location evidence="6">Cell outer membrane</location>
    </subcellularLocation>
    <subcellularLocation>
        <location evidence="1">Membrane</location>
    </subcellularLocation>
</comment>
<accession>G7Q655</accession>
<evidence type="ECO:0000256" key="2">
    <source>
        <dbReference type="ARBA" id="ARBA00022692"/>
    </source>
</evidence>
<dbReference type="Pfam" id="PF21305">
    <property type="entry name" value="type_II_gspD_N0"/>
    <property type="match status" value="1"/>
</dbReference>
<dbReference type="PANTHER" id="PTHR30332:SF24">
    <property type="entry name" value="SECRETIN GSPD-RELATED"/>
    <property type="match status" value="1"/>
</dbReference>
<name>G7Q655_9BACT</name>
<evidence type="ECO:0000313" key="11">
    <source>
        <dbReference type="Proteomes" id="UP000004662"/>
    </source>
</evidence>
<keyword evidence="6" id="KW-0813">Transport</keyword>
<evidence type="ECO:0000256" key="5">
    <source>
        <dbReference type="RuleBase" id="RU004003"/>
    </source>
</evidence>
<dbReference type="Pfam" id="PF03958">
    <property type="entry name" value="Secretin_N"/>
    <property type="match status" value="1"/>
</dbReference>
<dbReference type="InterPro" id="IPR004846">
    <property type="entry name" value="T2SS/T3SS_dom"/>
</dbReference>
<evidence type="ECO:0000259" key="7">
    <source>
        <dbReference type="Pfam" id="PF00263"/>
    </source>
</evidence>
<dbReference type="InterPro" id="IPR001775">
    <property type="entry name" value="GspD/PilQ"/>
</dbReference>
<evidence type="ECO:0000256" key="6">
    <source>
        <dbReference type="RuleBase" id="RU004004"/>
    </source>
</evidence>
<dbReference type="AlphaFoldDB" id="G7Q655"/>
<evidence type="ECO:0000259" key="8">
    <source>
        <dbReference type="Pfam" id="PF03958"/>
    </source>
</evidence>
<evidence type="ECO:0000259" key="9">
    <source>
        <dbReference type="Pfam" id="PF21305"/>
    </source>
</evidence>